<evidence type="ECO:0000313" key="2">
    <source>
        <dbReference type="Proteomes" id="UP000628463"/>
    </source>
</evidence>
<reference evidence="1 2" key="1">
    <citation type="submission" date="2020-08" db="EMBL/GenBank/DDBJ databases">
        <title>Genome public.</title>
        <authorList>
            <person name="Liu C."/>
            <person name="Sun Q."/>
        </authorList>
    </citation>
    <scope>NUCLEOTIDE SEQUENCE [LARGE SCALE GENOMIC DNA]</scope>
    <source>
        <strain evidence="1 2">NSJ-43</strain>
    </source>
</reference>
<evidence type="ECO:0000313" key="1">
    <source>
        <dbReference type="EMBL" id="MBC5680418.1"/>
    </source>
</evidence>
<proteinExistence type="predicted"/>
<protein>
    <submittedName>
        <fullName evidence="1">Uncharacterized protein</fullName>
    </submittedName>
</protein>
<comment type="caution">
    <text evidence="1">The sequence shown here is derived from an EMBL/GenBank/DDBJ whole genome shotgun (WGS) entry which is preliminary data.</text>
</comment>
<gene>
    <name evidence="1" type="ORF">H8S01_05525</name>
</gene>
<organism evidence="1 2">
    <name type="scientific">Lachnospira hominis</name>
    <name type="common">ex Liu et al. 2021</name>
    <dbReference type="NCBI Taxonomy" id="2763051"/>
    <lineage>
        <taxon>Bacteria</taxon>
        <taxon>Bacillati</taxon>
        <taxon>Bacillota</taxon>
        <taxon>Clostridia</taxon>
        <taxon>Lachnospirales</taxon>
        <taxon>Lachnospiraceae</taxon>
        <taxon>Lachnospira</taxon>
    </lineage>
</organism>
<dbReference type="Proteomes" id="UP000628463">
    <property type="component" value="Unassembled WGS sequence"/>
</dbReference>
<dbReference type="RefSeq" id="WP_021866530.1">
    <property type="nucleotide sequence ID" value="NZ_JACOPD010000003.1"/>
</dbReference>
<sequence length="69" mass="7750">MVGGIGPVNDELMELLYNKDNSYESGHDMTKKPCRSGNISVIDSEYVPLKIKGSKFPDIKGFIKKFLKK</sequence>
<accession>A0ABR7G055</accession>
<name>A0ABR7G055_9FIRM</name>
<dbReference type="EMBL" id="JACOPD010000003">
    <property type="protein sequence ID" value="MBC5680418.1"/>
    <property type="molecule type" value="Genomic_DNA"/>
</dbReference>
<keyword evidence="2" id="KW-1185">Reference proteome</keyword>